<feature type="repeat" description="PPR" evidence="6">
    <location>
        <begin position="1158"/>
        <end position="1192"/>
    </location>
</feature>
<comment type="cofactor">
    <cofactor evidence="1">
        <name>Mn(2+)</name>
        <dbReference type="ChEBI" id="CHEBI:29035"/>
    </cofactor>
</comment>
<evidence type="ECO:0000256" key="4">
    <source>
        <dbReference type="ARBA" id="ARBA00022801"/>
    </source>
</evidence>
<reference evidence="9" key="1">
    <citation type="submission" date="2022-10" db="EMBL/GenBank/DDBJ databases">
        <authorList>
            <person name="Chen Y."/>
            <person name="Dougan E. K."/>
            <person name="Chan C."/>
            <person name="Rhodes N."/>
            <person name="Thang M."/>
        </authorList>
    </citation>
    <scope>NUCLEOTIDE SEQUENCE</scope>
</reference>
<dbReference type="Proteomes" id="UP001152797">
    <property type="component" value="Unassembled WGS sequence"/>
</dbReference>
<feature type="region of interest" description="Disordered" evidence="7">
    <location>
        <begin position="84"/>
        <end position="106"/>
    </location>
</feature>
<dbReference type="InterPro" id="IPR038763">
    <property type="entry name" value="DHH_sf"/>
</dbReference>
<dbReference type="Gene3D" id="3.90.1640.10">
    <property type="entry name" value="inorganic pyrophosphatase (n-terminal core)"/>
    <property type="match status" value="1"/>
</dbReference>
<dbReference type="EMBL" id="CAMXCT010003558">
    <property type="protein sequence ID" value="CAI4005086.1"/>
    <property type="molecule type" value="Genomic_DNA"/>
</dbReference>
<dbReference type="PANTHER" id="PTHR47447">
    <property type="entry name" value="OS03G0856100 PROTEIN"/>
    <property type="match status" value="1"/>
</dbReference>
<evidence type="ECO:0000256" key="1">
    <source>
        <dbReference type="ARBA" id="ARBA00001936"/>
    </source>
</evidence>
<feature type="domain" description="DHHA2" evidence="8">
    <location>
        <begin position="355"/>
        <end position="512"/>
    </location>
</feature>
<evidence type="ECO:0000256" key="2">
    <source>
        <dbReference type="ARBA" id="ARBA00022723"/>
    </source>
</evidence>
<accession>A0A9P1D8W2</accession>
<dbReference type="InterPro" id="IPR011990">
    <property type="entry name" value="TPR-like_helical_dom_sf"/>
</dbReference>
<dbReference type="EMBL" id="CAMXCT030003558">
    <property type="protein sequence ID" value="CAL4792398.1"/>
    <property type="molecule type" value="Genomic_DNA"/>
</dbReference>
<evidence type="ECO:0000313" key="10">
    <source>
        <dbReference type="EMBL" id="CAL4792398.1"/>
    </source>
</evidence>
<dbReference type="PROSITE" id="PS51375">
    <property type="entry name" value="PPR"/>
    <property type="match status" value="2"/>
</dbReference>
<dbReference type="PANTHER" id="PTHR47447:SF17">
    <property type="entry name" value="OS12G0638900 PROTEIN"/>
    <property type="match status" value="1"/>
</dbReference>
<dbReference type="Gene3D" id="1.25.40.10">
    <property type="entry name" value="Tetratricopeptide repeat domain"/>
    <property type="match status" value="3"/>
</dbReference>
<dbReference type="GO" id="GO:0016462">
    <property type="term" value="F:pyrophosphatase activity"/>
    <property type="evidence" value="ECO:0007669"/>
    <property type="project" value="InterPro"/>
</dbReference>
<evidence type="ECO:0000313" key="11">
    <source>
        <dbReference type="Proteomes" id="UP001152797"/>
    </source>
</evidence>
<feature type="repeat" description="PPR" evidence="6">
    <location>
        <begin position="1230"/>
        <end position="1264"/>
    </location>
</feature>
<evidence type="ECO:0000256" key="3">
    <source>
        <dbReference type="ARBA" id="ARBA00022737"/>
    </source>
</evidence>
<dbReference type="Gene3D" id="3.10.310.20">
    <property type="entry name" value="DHHA2 domain"/>
    <property type="match status" value="1"/>
</dbReference>
<name>A0A9P1D8W2_9DINO</name>
<dbReference type="NCBIfam" id="TIGR00756">
    <property type="entry name" value="PPR"/>
    <property type="match status" value="1"/>
</dbReference>
<dbReference type="InterPro" id="IPR004097">
    <property type="entry name" value="DHHA2"/>
</dbReference>
<keyword evidence="4" id="KW-0378">Hydrolase</keyword>
<protein>
    <recommendedName>
        <fullName evidence="8">DHHA2 domain-containing protein</fullName>
    </recommendedName>
</protein>
<keyword evidence="11" id="KW-1185">Reference proteome</keyword>
<evidence type="ECO:0000259" key="8">
    <source>
        <dbReference type="SMART" id="SM01131"/>
    </source>
</evidence>
<dbReference type="SMART" id="SM01131">
    <property type="entry name" value="DHHA2"/>
    <property type="match status" value="1"/>
</dbReference>
<evidence type="ECO:0000256" key="6">
    <source>
        <dbReference type="PROSITE-ProRule" id="PRU00708"/>
    </source>
</evidence>
<dbReference type="Pfam" id="PF01368">
    <property type="entry name" value="DHH"/>
    <property type="match status" value="1"/>
</dbReference>
<dbReference type="GO" id="GO:0046872">
    <property type="term" value="F:metal ion binding"/>
    <property type="evidence" value="ECO:0007669"/>
    <property type="project" value="UniProtKB-KW"/>
</dbReference>
<dbReference type="EMBL" id="CAMXCT020003558">
    <property type="protein sequence ID" value="CAL1158461.1"/>
    <property type="molecule type" value="Genomic_DNA"/>
</dbReference>
<dbReference type="InterPro" id="IPR002885">
    <property type="entry name" value="PPR_rpt"/>
</dbReference>
<dbReference type="InterPro" id="IPR038222">
    <property type="entry name" value="DHHA2_dom_sf"/>
</dbReference>
<keyword evidence="5" id="KW-0464">Manganese</keyword>
<reference evidence="10 11" key="2">
    <citation type="submission" date="2024-05" db="EMBL/GenBank/DDBJ databases">
        <authorList>
            <person name="Chen Y."/>
            <person name="Shah S."/>
            <person name="Dougan E. K."/>
            <person name="Thang M."/>
            <person name="Chan C."/>
        </authorList>
    </citation>
    <scope>NUCLEOTIDE SEQUENCE [LARGE SCALE GENOMIC DNA]</scope>
</reference>
<sequence>MEVREPRAKARLSEALATGQCLKPEQLKRLFGDQGLEVLYANVKKNDQGEIPADQLIEWLYGEGQGAKMLPSAPHLEVPRATTAAAAAAGGDSPSAKSGSFSPRHCRTEQDVEKFGILMEKSKTQEAMAEYKAMARDLAEEFQDKVANPTAEAFIEQLCVEKILQGALFVGHVKTDLDSIAGAIGGACLWQGTATRAERDLNGEIMYALKWAGLEVPPFFDDHPGAATPDADGKLLPVCLVDHNEDKQMVPSLRDAPDRKKRIIGLIDHHALAESMASEKPVFMDVRPWGSMSSIVTHSYIRGNRMIPKPVARILLCAILSDTLNLQSVTTTNADRFLVTVLCILGECEDPDELARAMFRAKTEWIVGLGAYEMTRGDQKDFTANGWKVGIAVLEVTDTEPVLKVADELLMELRILKVEKGALKNGEHDRRKELDFAYLFVVDVTQQKSFLLVAGGRELALAKAAFPGRPLREAKVGIQAPGKTIQAAETLMEVGDIVSRKAQFVPAFFSALNSGFSCHKQPNSSISEEIAGIKEDDEVHAAIEALQKESSNEGPLSTTTGLPLTEWAKQRELLALKCRESLLLLANVAAQDIAPSYEVVRHSDPRRLGAEAERVRVSPGLGVGFVALEAQHGHDPVARRALEVSRRLFDFAGLTDSIGGAAKWCQDTVSQVSNKVVGVQEAASLIQNANTYIGEGSQLTSQAWSSMLELGTKMTGVYKDFKPLEPAFGRAGGAMELTTNQGMLSQLVHCVRSIISSDLDYLDCNSILDVLGTSLDKALGIFSQIKDTIVSVVSKLGGRRLRELGPEGRRLYDYNQLLEGIDFDWISSKISGFVATIKTQAENLVDIDTVLGPMLAKMDNTGQGCPSSLMSAGKPCACPAMEVQTLVTWSVASGLHRMATSALKSLARTRRRGHDAVQLLGLMLQSRVETNVAHFSAGFGACQSWDLVLAILEMMQQAKVSLDAMGLGSAIRACRRSPGPWQVAVSLFASAQDAACHPDVIAHNNLLAVYQRKAAWQSATLLLEEMTTGFLRLDVVGYSSLLAPCSWQWPLQVLQAMRRSNLRPDAVSVDATITAARSWRVALELMESLGEPEMATRRVTYGAALAAVDCWRMALALFREASERRLVDGLSRTSLMVALGEHGEWQRCLELLAVFEPDRVCYNACMSACERSSQWEASLMMFSEMLQRDIFDAVSVTTVISSMSRGQLWQLALATFMKIARGPRSSASLSDECSTALMSAFARGGQWQRAGQLMEEMRHLNIKVSTECCNAAMKACGEAAHWPTSLHLLTYMQWSATRRSVISLNSVIDSCARGSEWQWSVLQLTQSIQVDEISFSSSTSSLANSKLWMRALGLLCTMACGALRPHDAMYNSLTGSLENSGQWPFASSLLEEMICTRVLDCSSPISPISYALVLTRLSESPRCWARSLALASRMPTQKKDGRSTVGAISHKALVTACAAALEQAPGNASTWRWAVEVFAPSSVADIPATEQLANGLGRVWQHRSMVRVMGAMPFDDLLLRLRDAQKKSC</sequence>
<evidence type="ECO:0000313" key="9">
    <source>
        <dbReference type="EMBL" id="CAI4005086.1"/>
    </source>
</evidence>
<dbReference type="Pfam" id="PF01535">
    <property type="entry name" value="PPR"/>
    <property type="match status" value="2"/>
</dbReference>
<dbReference type="SUPFAM" id="SSF64182">
    <property type="entry name" value="DHH phosphoesterases"/>
    <property type="match status" value="1"/>
</dbReference>
<dbReference type="OrthoDB" id="374045at2759"/>
<dbReference type="InterPro" id="IPR001667">
    <property type="entry name" value="DDH_dom"/>
</dbReference>
<gene>
    <name evidence="9" type="ORF">C1SCF055_LOCUS30841</name>
</gene>
<keyword evidence="2" id="KW-0479">Metal-binding</keyword>
<dbReference type="Pfam" id="PF02833">
    <property type="entry name" value="DHHA2"/>
    <property type="match status" value="1"/>
</dbReference>
<dbReference type="GO" id="GO:0005737">
    <property type="term" value="C:cytoplasm"/>
    <property type="evidence" value="ECO:0007669"/>
    <property type="project" value="InterPro"/>
</dbReference>
<evidence type="ECO:0000256" key="5">
    <source>
        <dbReference type="ARBA" id="ARBA00023211"/>
    </source>
</evidence>
<comment type="caution">
    <text evidence="9">The sequence shown here is derived from an EMBL/GenBank/DDBJ whole genome shotgun (WGS) entry which is preliminary data.</text>
</comment>
<organism evidence="9">
    <name type="scientific">Cladocopium goreaui</name>
    <dbReference type="NCBI Taxonomy" id="2562237"/>
    <lineage>
        <taxon>Eukaryota</taxon>
        <taxon>Sar</taxon>
        <taxon>Alveolata</taxon>
        <taxon>Dinophyceae</taxon>
        <taxon>Suessiales</taxon>
        <taxon>Symbiodiniaceae</taxon>
        <taxon>Cladocopium</taxon>
    </lineage>
</organism>
<keyword evidence="3" id="KW-0677">Repeat</keyword>
<proteinExistence type="predicted"/>
<evidence type="ECO:0000256" key="7">
    <source>
        <dbReference type="SAM" id="MobiDB-lite"/>
    </source>
</evidence>